<keyword evidence="5" id="KW-1185">Reference proteome</keyword>
<dbReference type="CDD" id="cd00293">
    <property type="entry name" value="USP-like"/>
    <property type="match status" value="1"/>
</dbReference>
<evidence type="ECO:0000313" key="5">
    <source>
        <dbReference type="Proteomes" id="UP001500102"/>
    </source>
</evidence>
<comment type="similarity">
    <text evidence="1">Belongs to the universal stress protein A family.</text>
</comment>
<comment type="caution">
    <text evidence="4">The sequence shown here is derived from an EMBL/GenBank/DDBJ whole genome shotgun (WGS) entry which is preliminary data.</text>
</comment>
<dbReference type="SUPFAM" id="SSF52402">
    <property type="entry name" value="Adenine nucleotide alpha hydrolases-like"/>
    <property type="match status" value="2"/>
</dbReference>
<evidence type="ECO:0000256" key="2">
    <source>
        <dbReference type="SAM" id="MobiDB-lite"/>
    </source>
</evidence>
<organism evidence="4 5">
    <name type="scientific">Arthrobacter humicola</name>
    <dbReference type="NCBI Taxonomy" id="409291"/>
    <lineage>
        <taxon>Bacteria</taxon>
        <taxon>Bacillati</taxon>
        <taxon>Actinomycetota</taxon>
        <taxon>Actinomycetes</taxon>
        <taxon>Micrococcales</taxon>
        <taxon>Micrococcaceae</taxon>
        <taxon>Arthrobacter</taxon>
    </lineage>
</organism>
<proteinExistence type="inferred from homology"/>
<reference evidence="4 5" key="1">
    <citation type="journal article" date="2019" name="Int. J. Syst. Evol. Microbiol.">
        <title>The Global Catalogue of Microorganisms (GCM) 10K type strain sequencing project: providing services to taxonomists for standard genome sequencing and annotation.</title>
        <authorList>
            <consortium name="The Broad Institute Genomics Platform"/>
            <consortium name="The Broad Institute Genome Sequencing Center for Infectious Disease"/>
            <person name="Wu L."/>
            <person name="Ma J."/>
        </authorList>
    </citation>
    <scope>NUCLEOTIDE SEQUENCE [LARGE SCALE GENOMIC DNA]</scope>
    <source>
        <strain evidence="4 5">JCM 15921</strain>
    </source>
</reference>
<dbReference type="Proteomes" id="UP001500102">
    <property type="component" value="Unassembled WGS sequence"/>
</dbReference>
<dbReference type="PRINTS" id="PR01438">
    <property type="entry name" value="UNVRSLSTRESS"/>
</dbReference>
<dbReference type="EMBL" id="BAAAQB010000006">
    <property type="protein sequence ID" value="GAA2126150.1"/>
    <property type="molecule type" value="Genomic_DNA"/>
</dbReference>
<protein>
    <submittedName>
        <fullName evidence="4">Universal stress protein</fullName>
    </submittedName>
</protein>
<accession>A0ABN2YEW1</accession>
<sequence>MAVGYGGSEAARLAVRWAAGYAAATGLDLRVVHAWVWPVFTKNLGPVKGVAGSGLRHSAEAILAEGVELARSALLEATGVGAAGVEPATEPGTRPGVEPPTEPREAAPGDAAEAGLEAAGIERFTSLTEPEHPGPAVDGVIEAGLAAPVLRDAARDARLLVVGSRGLGAVLGPVAGSVCLDLAGSAHCPVMVIRRPSIPGGPVVVGVDASPRSHATLAEAVRLAGILGAPLHLVHVDTLRGGAREEHGRHARLLGEELLDHAIDEARALAPGLEVSGVLFGSHAAARELLAAAADADVLVLGTHNPSTGPGNTVSAVLHKARCNVLVSR</sequence>
<dbReference type="PANTHER" id="PTHR46268">
    <property type="entry name" value="STRESS RESPONSE PROTEIN NHAX"/>
    <property type="match status" value="1"/>
</dbReference>
<dbReference type="InterPro" id="IPR006015">
    <property type="entry name" value="Universal_stress_UspA"/>
</dbReference>
<gene>
    <name evidence="4" type="ORF">GCM10009825_03030</name>
</gene>
<evidence type="ECO:0000313" key="4">
    <source>
        <dbReference type="EMBL" id="GAA2126150.1"/>
    </source>
</evidence>
<evidence type="ECO:0000256" key="1">
    <source>
        <dbReference type="ARBA" id="ARBA00008791"/>
    </source>
</evidence>
<feature type="domain" description="UspA" evidence="3">
    <location>
        <begin position="3"/>
        <end position="194"/>
    </location>
</feature>
<name>A0ABN2YEW1_9MICC</name>
<feature type="region of interest" description="Disordered" evidence="2">
    <location>
        <begin position="81"/>
        <end position="112"/>
    </location>
</feature>
<evidence type="ECO:0000259" key="3">
    <source>
        <dbReference type="Pfam" id="PF00582"/>
    </source>
</evidence>
<dbReference type="PANTHER" id="PTHR46268:SF6">
    <property type="entry name" value="UNIVERSAL STRESS PROTEIN UP12"/>
    <property type="match status" value="1"/>
</dbReference>
<dbReference type="Pfam" id="PF00582">
    <property type="entry name" value="Usp"/>
    <property type="match status" value="2"/>
</dbReference>
<dbReference type="InterPro" id="IPR006016">
    <property type="entry name" value="UspA"/>
</dbReference>
<dbReference type="Gene3D" id="3.40.50.12370">
    <property type="match status" value="1"/>
</dbReference>
<feature type="domain" description="UspA" evidence="3">
    <location>
        <begin position="202"/>
        <end position="329"/>
    </location>
</feature>